<dbReference type="KEGG" id="crs:FQB35_00395"/>
<feature type="domain" description="Integrase catalytic" evidence="1">
    <location>
        <begin position="2"/>
        <end position="27"/>
    </location>
</feature>
<evidence type="ECO:0000313" key="2">
    <source>
        <dbReference type="EMBL" id="QEK10952.1"/>
    </source>
</evidence>
<dbReference type="Proteomes" id="UP000324646">
    <property type="component" value="Chromosome"/>
</dbReference>
<evidence type="ECO:0000259" key="1">
    <source>
        <dbReference type="Pfam" id="PF13333"/>
    </source>
</evidence>
<keyword evidence="3" id="KW-1185">Reference proteome</keyword>
<name>A0A5C0SAI7_CRATE</name>
<sequence>MEAFWGMLKSEMYYLRKFYTYEELRYVPLDLDYIF</sequence>
<evidence type="ECO:0000313" key="3">
    <source>
        <dbReference type="Proteomes" id="UP000324646"/>
    </source>
</evidence>
<protein>
    <submittedName>
        <fullName evidence="2">IS3 family transposase</fullName>
    </submittedName>
</protein>
<dbReference type="InterPro" id="IPR001584">
    <property type="entry name" value="Integrase_cat-core"/>
</dbReference>
<dbReference type="GO" id="GO:0015074">
    <property type="term" value="P:DNA integration"/>
    <property type="evidence" value="ECO:0007669"/>
    <property type="project" value="InterPro"/>
</dbReference>
<reference evidence="2 3" key="1">
    <citation type="submission" date="2019-07" db="EMBL/GenBank/DDBJ databases">
        <title>Complete genome of Crassaminicella thermophila SY095.</title>
        <authorList>
            <person name="Li X."/>
        </authorList>
    </citation>
    <scope>NUCLEOTIDE SEQUENCE [LARGE SCALE GENOMIC DNA]</scope>
    <source>
        <strain evidence="2 3">SY095</strain>
    </source>
</reference>
<dbReference type="RefSeq" id="WP_148808026.1">
    <property type="nucleotide sequence ID" value="NZ_CP042243.1"/>
</dbReference>
<accession>A0A5C0SAI7</accession>
<dbReference type="AlphaFoldDB" id="A0A5C0SAI7"/>
<organism evidence="2 3">
    <name type="scientific">Crassaminicella thermophila</name>
    <dbReference type="NCBI Taxonomy" id="2599308"/>
    <lineage>
        <taxon>Bacteria</taxon>
        <taxon>Bacillati</taxon>
        <taxon>Bacillota</taxon>
        <taxon>Clostridia</taxon>
        <taxon>Eubacteriales</taxon>
        <taxon>Clostridiaceae</taxon>
        <taxon>Crassaminicella</taxon>
    </lineage>
</organism>
<gene>
    <name evidence="2" type="ORF">FQB35_00395</name>
</gene>
<dbReference type="Pfam" id="PF13333">
    <property type="entry name" value="rve_2"/>
    <property type="match status" value="1"/>
</dbReference>
<proteinExistence type="predicted"/>
<dbReference type="EMBL" id="CP042243">
    <property type="protein sequence ID" value="QEK10952.1"/>
    <property type="molecule type" value="Genomic_DNA"/>
</dbReference>